<dbReference type="InterPro" id="IPR029035">
    <property type="entry name" value="DHS-like_NAD/FAD-binding_dom"/>
</dbReference>
<dbReference type="GO" id="GO:0009099">
    <property type="term" value="P:L-valine biosynthetic process"/>
    <property type="evidence" value="ECO:0007669"/>
    <property type="project" value="TreeGrafter"/>
</dbReference>
<dbReference type="InterPro" id="IPR011766">
    <property type="entry name" value="TPP_enzyme_TPP-bd"/>
</dbReference>
<dbReference type="Gene3D" id="3.40.50.970">
    <property type="match status" value="2"/>
</dbReference>
<evidence type="ECO:0000313" key="7">
    <source>
        <dbReference type="EMBL" id="TDG02061.1"/>
    </source>
</evidence>
<dbReference type="Pfam" id="PF00205">
    <property type="entry name" value="TPP_enzyme_M"/>
    <property type="match status" value="1"/>
</dbReference>
<dbReference type="SUPFAM" id="SSF52467">
    <property type="entry name" value="DHS-like NAD/FAD-binding domain"/>
    <property type="match status" value="1"/>
</dbReference>
<feature type="domain" description="Thiamine pyrophosphate enzyme TPP-binding" evidence="5">
    <location>
        <begin position="389"/>
        <end position="536"/>
    </location>
</feature>
<evidence type="ECO:0000256" key="1">
    <source>
        <dbReference type="ARBA" id="ARBA00007812"/>
    </source>
</evidence>
<evidence type="ECO:0000256" key="2">
    <source>
        <dbReference type="ARBA" id="ARBA00023052"/>
    </source>
</evidence>
<dbReference type="AlphaFoldDB" id="A0A4R5L1Z3"/>
<dbReference type="PANTHER" id="PTHR18968:SF129">
    <property type="entry name" value="ACETOLACTATE SYNTHASE"/>
    <property type="match status" value="1"/>
</dbReference>
<dbReference type="Gene3D" id="3.40.50.1220">
    <property type="entry name" value="TPP-binding domain"/>
    <property type="match status" value="1"/>
</dbReference>
<evidence type="ECO:0000256" key="3">
    <source>
        <dbReference type="RuleBase" id="RU362132"/>
    </source>
</evidence>
<accession>A0A4R5L1Z3</accession>
<dbReference type="Proteomes" id="UP000295606">
    <property type="component" value="Unassembled WGS sequence"/>
</dbReference>
<dbReference type="GO" id="GO:0003984">
    <property type="term" value="F:acetolactate synthase activity"/>
    <property type="evidence" value="ECO:0007669"/>
    <property type="project" value="TreeGrafter"/>
</dbReference>
<dbReference type="EMBL" id="SMOD01000081">
    <property type="protein sequence ID" value="TDG02061.1"/>
    <property type="molecule type" value="Genomic_DNA"/>
</dbReference>
<evidence type="ECO:0000259" key="6">
    <source>
        <dbReference type="Pfam" id="PF02776"/>
    </source>
</evidence>
<proteinExistence type="inferred from homology"/>
<dbReference type="OrthoDB" id="2254214at2"/>
<comment type="similarity">
    <text evidence="1 3">Belongs to the TPP enzyme family.</text>
</comment>
<comment type="caution">
    <text evidence="7">The sequence shown here is derived from an EMBL/GenBank/DDBJ whole genome shotgun (WGS) entry which is preliminary data.</text>
</comment>
<evidence type="ECO:0000313" key="8">
    <source>
        <dbReference type="Proteomes" id="UP000295606"/>
    </source>
</evidence>
<evidence type="ECO:0000259" key="4">
    <source>
        <dbReference type="Pfam" id="PF00205"/>
    </source>
</evidence>
<dbReference type="GO" id="GO:0009097">
    <property type="term" value="P:isoleucine biosynthetic process"/>
    <property type="evidence" value="ECO:0007669"/>
    <property type="project" value="TreeGrafter"/>
</dbReference>
<dbReference type="CDD" id="cd00568">
    <property type="entry name" value="TPP_enzymes"/>
    <property type="match status" value="1"/>
</dbReference>
<dbReference type="InterPro" id="IPR000399">
    <property type="entry name" value="TPP-bd_CS"/>
</dbReference>
<feature type="domain" description="Thiamine pyrophosphate enzyme central" evidence="4">
    <location>
        <begin position="194"/>
        <end position="335"/>
    </location>
</feature>
<feature type="domain" description="Thiamine pyrophosphate enzyme N-terminal TPP-binding" evidence="6">
    <location>
        <begin position="1"/>
        <end position="116"/>
    </location>
</feature>
<dbReference type="PROSITE" id="PS00187">
    <property type="entry name" value="TPP_ENZYMES"/>
    <property type="match status" value="1"/>
</dbReference>
<evidence type="ECO:0000259" key="5">
    <source>
        <dbReference type="Pfam" id="PF02775"/>
    </source>
</evidence>
<dbReference type="GO" id="GO:0005948">
    <property type="term" value="C:acetolactate synthase complex"/>
    <property type="evidence" value="ECO:0007669"/>
    <property type="project" value="TreeGrafter"/>
</dbReference>
<dbReference type="GO" id="GO:0000287">
    <property type="term" value="F:magnesium ion binding"/>
    <property type="evidence" value="ECO:0007669"/>
    <property type="project" value="InterPro"/>
</dbReference>
<organism evidence="7 8">
    <name type="scientific">Paraburkholderia guartelaensis</name>
    <dbReference type="NCBI Taxonomy" id="2546446"/>
    <lineage>
        <taxon>Bacteria</taxon>
        <taxon>Pseudomonadati</taxon>
        <taxon>Pseudomonadota</taxon>
        <taxon>Betaproteobacteria</taxon>
        <taxon>Burkholderiales</taxon>
        <taxon>Burkholderiaceae</taxon>
        <taxon>Paraburkholderia</taxon>
    </lineage>
</organism>
<keyword evidence="2 3" id="KW-0786">Thiamine pyrophosphate</keyword>
<dbReference type="RefSeq" id="WP_133190826.1">
    <property type="nucleotide sequence ID" value="NZ_SMOD01000081.1"/>
</dbReference>
<dbReference type="SUPFAM" id="SSF52518">
    <property type="entry name" value="Thiamin diphosphate-binding fold (THDP-binding)"/>
    <property type="match status" value="2"/>
</dbReference>
<dbReference type="Pfam" id="PF02775">
    <property type="entry name" value="TPP_enzyme_C"/>
    <property type="match status" value="1"/>
</dbReference>
<protein>
    <submittedName>
        <fullName evidence="7">Thiamine pyrophosphate-binding protein</fullName>
    </submittedName>
</protein>
<sequence length="550" mass="60525">MKVSEYLLHFIKNAGISRVFGVPGRENAHILFNEVDDIDFVTGRVEFNAGVAAEFSGRCTLRPQVVFCTMGPGATNMVTAAASAHLNHSPLLIVSAQLERDDRHYNVTHQCVDQRAIFAPVTKLSLELENPEDLPDVLQHAFSVMMVDPPGPVHLSIPVDIYSMTHPRLVADGFPEVPTRLLWPRSSLSASSVSTVIEYLRKAERPICLIGHEVVRAGAERELVEFCKRWNILMMASANAKGFLSMTDPLYIGSASPYMEGILNYPTALDDVFNDVDLILNFGYQYVDDILPKMWCRGKPKNVIHISAHSAETIKEKYRFDFEVTSNVLDALQQLGEYAATPKQHFPADKLKTTIQSHRRRRSSYGRLSPIEVVEAVNKNIGGGKFITDIGYYRHHAILFSEPTSTGQFFTDAGLSSFGTGLASAIGAQFVDPDNSVFLIAGDGGFHSGSCDLETVARHTLPIVMLILNNNAFGLIERYQHRGGNGANEAILKFGSVDFTALAKANGVAGARASSFEELDAAIAGRDRSKPILIEVPLEYAEGDEFRESF</sequence>
<name>A0A4R5L1Z3_9BURK</name>
<dbReference type="InterPro" id="IPR045229">
    <property type="entry name" value="TPP_enz"/>
</dbReference>
<dbReference type="PANTHER" id="PTHR18968">
    <property type="entry name" value="THIAMINE PYROPHOSPHATE ENZYMES"/>
    <property type="match status" value="1"/>
</dbReference>
<dbReference type="Pfam" id="PF02776">
    <property type="entry name" value="TPP_enzyme_N"/>
    <property type="match status" value="1"/>
</dbReference>
<dbReference type="CDD" id="cd07035">
    <property type="entry name" value="TPP_PYR_POX_like"/>
    <property type="match status" value="1"/>
</dbReference>
<gene>
    <name evidence="7" type="ORF">E1N52_41810</name>
</gene>
<dbReference type="GO" id="GO:0030976">
    <property type="term" value="F:thiamine pyrophosphate binding"/>
    <property type="evidence" value="ECO:0007669"/>
    <property type="project" value="InterPro"/>
</dbReference>
<dbReference type="GO" id="GO:0050660">
    <property type="term" value="F:flavin adenine dinucleotide binding"/>
    <property type="evidence" value="ECO:0007669"/>
    <property type="project" value="TreeGrafter"/>
</dbReference>
<dbReference type="InterPro" id="IPR029061">
    <property type="entry name" value="THDP-binding"/>
</dbReference>
<dbReference type="InterPro" id="IPR012000">
    <property type="entry name" value="Thiamin_PyroP_enz_cen_dom"/>
</dbReference>
<dbReference type="InterPro" id="IPR012001">
    <property type="entry name" value="Thiamin_PyroP_enz_TPP-bd_dom"/>
</dbReference>
<reference evidence="7 8" key="1">
    <citation type="submission" date="2019-03" db="EMBL/GenBank/DDBJ databases">
        <title>Paraburkholderia sp. isolated from native Mimosa gymnas in Guartela State Park, Brazil.</title>
        <authorList>
            <person name="Paulitsch F."/>
            <person name="Hungria M."/>
            <person name="Delamuta J.R.M."/>
            <person name="Ribeiro R.A."/>
            <person name="Dall'Agnol R."/>
            <person name="Silva J.S.B."/>
        </authorList>
    </citation>
    <scope>NUCLEOTIDE SEQUENCE [LARGE SCALE GENOMIC DNA]</scope>
    <source>
        <strain evidence="7 8">CNPSo 3008</strain>
    </source>
</reference>